<proteinExistence type="predicted"/>
<dbReference type="AlphaFoldDB" id="A0A0D0LLI5"/>
<gene>
    <name evidence="2" type="ORF">RT97_18250</name>
</gene>
<feature type="transmembrane region" description="Helical" evidence="1">
    <location>
        <begin position="112"/>
        <end position="133"/>
    </location>
</feature>
<comment type="caution">
    <text evidence="2">The sequence shown here is derived from an EMBL/GenBank/DDBJ whole genome shotgun (WGS) entry which is preliminary data.</text>
</comment>
<name>A0A0D0LLI5_VARPD</name>
<accession>A0A0D0LLI5</accession>
<evidence type="ECO:0000313" key="2">
    <source>
        <dbReference type="EMBL" id="KIQ30083.1"/>
    </source>
</evidence>
<sequence>MSTKHLVAWAATFIVLLVIDMLWLGVVAKNMYQEAMGDLMSPQPRLAFAAVFYLLYPIGLVIFAILPGIDAQSVTRAAVLGALFGLFCYSTYDLTNLAVVRNWPLALSFIDIAWGTLVSGVAAAAGALALRWFSAR</sequence>
<feature type="transmembrane region" description="Helical" evidence="1">
    <location>
        <begin position="46"/>
        <end position="66"/>
    </location>
</feature>
<dbReference type="OrthoDB" id="166547at2"/>
<dbReference type="EMBL" id="JXQQ01000043">
    <property type="protein sequence ID" value="KIQ30083.1"/>
    <property type="molecule type" value="Genomic_DNA"/>
</dbReference>
<dbReference type="RefSeq" id="WP_042580218.1">
    <property type="nucleotide sequence ID" value="NZ_JXQQ01000043.1"/>
</dbReference>
<dbReference type="Pfam" id="PF09945">
    <property type="entry name" value="DUF2177"/>
    <property type="match status" value="1"/>
</dbReference>
<dbReference type="InterPro" id="IPR018687">
    <property type="entry name" value="DUF2177_membr"/>
</dbReference>
<dbReference type="Proteomes" id="UP000032067">
    <property type="component" value="Unassembled WGS sequence"/>
</dbReference>
<protein>
    <submittedName>
        <fullName evidence="2">Membrane protein</fullName>
    </submittedName>
</protein>
<feature type="transmembrane region" description="Helical" evidence="1">
    <location>
        <begin position="7"/>
        <end position="26"/>
    </location>
</feature>
<feature type="transmembrane region" description="Helical" evidence="1">
    <location>
        <begin position="73"/>
        <end position="92"/>
    </location>
</feature>
<keyword evidence="1" id="KW-0472">Membrane</keyword>
<keyword evidence="1" id="KW-0812">Transmembrane</keyword>
<evidence type="ECO:0000313" key="3">
    <source>
        <dbReference type="Proteomes" id="UP000032067"/>
    </source>
</evidence>
<evidence type="ECO:0000256" key="1">
    <source>
        <dbReference type="SAM" id="Phobius"/>
    </source>
</evidence>
<keyword evidence="1" id="KW-1133">Transmembrane helix</keyword>
<organism evidence="2 3">
    <name type="scientific">Variovorax paradoxus</name>
    <dbReference type="NCBI Taxonomy" id="34073"/>
    <lineage>
        <taxon>Bacteria</taxon>
        <taxon>Pseudomonadati</taxon>
        <taxon>Pseudomonadota</taxon>
        <taxon>Betaproteobacteria</taxon>
        <taxon>Burkholderiales</taxon>
        <taxon>Comamonadaceae</taxon>
        <taxon>Variovorax</taxon>
    </lineage>
</organism>
<reference evidence="2 3" key="1">
    <citation type="submission" date="2014-12" db="EMBL/GenBank/DDBJ databases">
        <title>16Stimator: statistical estimation of ribosomal gene copy numbers from draft genome assemblies.</title>
        <authorList>
            <person name="Perisin M.A."/>
            <person name="Vetter M."/>
            <person name="Gilbert J.A."/>
            <person name="Bergelson J."/>
        </authorList>
    </citation>
    <scope>NUCLEOTIDE SEQUENCE [LARGE SCALE GENOMIC DNA]</scope>
    <source>
        <strain evidence="2 3">MEDvA23</strain>
    </source>
</reference>